<reference evidence="6" key="1">
    <citation type="submission" date="2016-10" db="EMBL/GenBank/DDBJ databases">
        <authorList>
            <person name="Varghese N."/>
            <person name="Submissions S."/>
        </authorList>
    </citation>
    <scope>NUCLEOTIDE SEQUENCE [LARGE SCALE GENOMIC DNA]</scope>
    <source>
        <strain evidence="6">CGMCC 1.8895</strain>
    </source>
</reference>
<dbReference type="Proteomes" id="UP000199008">
    <property type="component" value="Unassembled WGS sequence"/>
</dbReference>
<feature type="domain" description="Bacillithiol biosynthesis BshC N-terminal Rossmann-like" evidence="3">
    <location>
        <begin position="1"/>
        <end position="374"/>
    </location>
</feature>
<comment type="similarity">
    <text evidence="2">Belongs to the BshC family.</text>
</comment>
<dbReference type="OrthoDB" id="9765151at2"/>
<dbReference type="Pfam" id="PF10079">
    <property type="entry name" value="Rossmann-like_BshC"/>
    <property type="match status" value="1"/>
</dbReference>
<dbReference type="InterPro" id="IPR055398">
    <property type="entry name" value="Rossmann-like_BshC"/>
</dbReference>
<dbReference type="HAMAP" id="MF_01867">
    <property type="entry name" value="BshC"/>
    <property type="match status" value="1"/>
</dbReference>
<organism evidence="5 6">
    <name type="scientific">Lacicoccus qingdaonensis</name>
    <dbReference type="NCBI Taxonomy" id="576118"/>
    <lineage>
        <taxon>Bacteria</taxon>
        <taxon>Bacillati</taxon>
        <taxon>Bacillota</taxon>
        <taxon>Bacilli</taxon>
        <taxon>Bacillales</taxon>
        <taxon>Salinicoccaceae</taxon>
        <taxon>Lacicoccus</taxon>
    </lineage>
</organism>
<dbReference type="AlphaFoldDB" id="A0A1G9A159"/>
<dbReference type="EMBL" id="FNFY01000001">
    <property type="protein sequence ID" value="SDK21119.1"/>
    <property type="molecule type" value="Genomic_DNA"/>
</dbReference>
<evidence type="ECO:0000259" key="4">
    <source>
        <dbReference type="Pfam" id="PF24850"/>
    </source>
</evidence>
<name>A0A1G9A159_9BACL</name>
<evidence type="ECO:0000256" key="2">
    <source>
        <dbReference type="HAMAP-Rule" id="MF_01867"/>
    </source>
</evidence>
<dbReference type="PIRSF" id="PIRSF012535">
    <property type="entry name" value="UCP012535"/>
    <property type="match status" value="1"/>
</dbReference>
<dbReference type="NCBIfam" id="TIGR03998">
    <property type="entry name" value="thiol_BshC"/>
    <property type="match status" value="1"/>
</dbReference>
<sequence>MEIECMKFSNDNFIDKFNRQEENILKFYQNLSLNKKSVDQVLTRPVHDHTKALAEIMKDDMEKYGLSDAQEKNLELLTDGHRAVIGGQQAGLFMSPAYIIHKIISIITVTKDMKEKYDYDAVPVFWVAGEDHDYEEINHTFVYDDMHRKKRKISYKPNLKVNMSVGFYEYDKQAMKDTLNKILEMCGDRSDLKTLKDKVTAFIDEHTYWTELFHALVHDLFKDEGILVFNSHTPEVRQFEKSIFRSMIESHEKIDDAFVSGQKQLADELDTSPVIHTENNVHLFVNATTVRTLLEKDGEHFKAGDEKYTKDELLGLLEESPEVFSNNVVTRPLMQEMLFNTLIFLGGSAEVKYWGELHKVFEVMDVDMPIILKRIEFEYLSPRLEKLMEKHELDFNPKLFDTINELKHSMVENDISSEFINKIADITKSAEKSYQELHDINRQDFMTHIVEANFKHHLKQLDYLERRYRIEVKRHKRKELGDLTELQEKLLPDGGLHERMYHPWQYMTDLRDFPPLSYTTDLVILKTP</sequence>
<dbReference type="GO" id="GO:0016874">
    <property type="term" value="F:ligase activity"/>
    <property type="evidence" value="ECO:0007669"/>
    <property type="project" value="UniProtKB-UniRule"/>
</dbReference>
<dbReference type="EC" id="6.-.-.-" evidence="2"/>
<dbReference type="RefSeq" id="WP_092983623.1">
    <property type="nucleotide sequence ID" value="NZ_FNFY01000001.1"/>
</dbReference>
<dbReference type="STRING" id="576118.SAMN05216216_10178"/>
<dbReference type="InterPro" id="IPR055399">
    <property type="entry name" value="CC_BshC"/>
</dbReference>
<comment type="function">
    <text evidence="2">Involved in bacillithiol (BSH) biosynthesis. May catalyze the last step of the pathway, the addition of cysteine to glucosamine malate (GlcN-Mal) to generate BSH.</text>
</comment>
<evidence type="ECO:0000313" key="6">
    <source>
        <dbReference type="Proteomes" id="UP000199008"/>
    </source>
</evidence>
<dbReference type="InterPro" id="IPR011199">
    <property type="entry name" value="Bacillithiol_biosynth_BshC"/>
</dbReference>
<dbReference type="Pfam" id="PF24850">
    <property type="entry name" value="CC_BshC"/>
    <property type="match status" value="1"/>
</dbReference>
<evidence type="ECO:0000313" key="5">
    <source>
        <dbReference type="EMBL" id="SDK21119.1"/>
    </source>
</evidence>
<protein>
    <recommendedName>
        <fullName evidence="2">Putative cysteine ligase BshC</fullName>
        <ecNumber evidence="2">6.-.-.-</ecNumber>
    </recommendedName>
</protein>
<accession>A0A1G9A159</accession>
<feature type="domain" description="Bacillithiol biosynthesis BshC C-terminal coiled-coil" evidence="4">
    <location>
        <begin position="379"/>
        <end position="509"/>
    </location>
</feature>
<evidence type="ECO:0000259" key="3">
    <source>
        <dbReference type="Pfam" id="PF10079"/>
    </source>
</evidence>
<keyword evidence="6" id="KW-1185">Reference proteome</keyword>
<keyword evidence="1 2" id="KW-0436">Ligase</keyword>
<gene>
    <name evidence="2" type="primary">bshC</name>
    <name evidence="5" type="ORF">SAMN05216216_10178</name>
</gene>
<evidence type="ECO:0000256" key="1">
    <source>
        <dbReference type="ARBA" id="ARBA00022598"/>
    </source>
</evidence>
<proteinExistence type="inferred from homology"/>